<proteinExistence type="predicted"/>
<protein>
    <submittedName>
        <fullName evidence="1">Uncharacterized protein</fullName>
    </submittedName>
</protein>
<dbReference type="Proteomes" id="UP000009182">
    <property type="component" value="Chromosome"/>
</dbReference>
<organism evidence="1 2">
    <name type="scientific">Escherichia coli O6:K15:H31 (strain 536 / UPEC)</name>
    <dbReference type="NCBI Taxonomy" id="362663"/>
    <lineage>
        <taxon>Bacteria</taxon>
        <taxon>Pseudomonadati</taxon>
        <taxon>Pseudomonadota</taxon>
        <taxon>Gammaproteobacteria</taxon>
        <taxon>Enterobacterales</taxon>
        <taxon>Enterobacteriaceae</taxon>
        <taxon>Escherichia</taxon>
    </lineage>
</organism>
<name>A0A454A580_ECOL5</name>
<dbReference type="EMBL" id="CP000247">
    <property type="protein sequence ID" value="ABG69953.1"/>
    <property type="molecule type" value="Genomic_DNA"/>
</dbReference>
<sequence>MQCSLSESSGCNFVHMRTFMFHISNLWALCLILKQHQQLLRFHLPSNFSCCR</sequence>
<dbReference type="KEGG" id="ecp:ECP_1953"/>
<evidence type="ECO:0000313" key="2">
    <source>
        <dbReference type="Proteomes" id="UP000009182"/>
    </source>
</evidence>
<reference evidence="1 2" key="1">
    <citation type="journal article" date="2006" name="Mol. Microbiol.">
        <title>Role of pathogenicity island-associated integrases in the genome plasticity of uropathogenic Escherichia coli strain 536.</title>
        <authorList>
            <person name="Hochhut B."/>
            <person name="Wilde C."/>
            <person name="Balling G."/>
            <person name="Middendorf B."/>
            <person name="Dobrindt U."/>
            <person name="Brzuszkiewicz E."/>
            <person name="Gottschalk G."/>
            <person name="Carniel E."/>
            <person name="Hacker J."/>
        </authorList>
    </citation>
    <scope>NUCLEOTIDE SEQUENCE [LARGE SCALE GENOMIC DNA]</scope>
    <source>
        <strain evidence="2">536 / UPEC</strain>
    </source>
</reference>
<dbReference type="AlphaFoldDB" id="A0A454A580"/>
<accession>A0A454A580</accession>
<gene>
    <name evidence="1" type="ordered locus">ECP_1953</name>
</gene>
<evidence type="ECO:0000313" key="1">
    <source>
        <dbReference type="EMBL" id="ABG69953.1"/>
    </source>
</evidence>